<protein>
    <submittedName>
        <fullName evidence="1">Uncharacterized protein YggE</fullName>
    </submittedName>
</protein>
<dbReference type="PANTHER" id="PTHR34387">
    <property type="entry name" value="SLR1258 PROTEIN"/>
    <property type="match status" value="1"/>
</dbReference>
<name>A0A7W7K0A1_9SPHN</name>
<accession>A0A7W7K0A1</accession>
<evidence type="ECO:0000313" key="2">
    <source>
        <dbReference type="Proteomes" id="UP000575241"/>
    </source>
</evidence>
<evidence type="ECO:0000313" key="1">
    <source>
        <dbReference type="EMBL" id="MBB4838687.1"/>
    </source>
</evidence>
<dbReference type="AlphaFoldDB" id="A0A7W7K0A1"/>
<dbReference type="RefSeq" id="WP_184165592.1">
    <property type="nucleotide sequence ID" value="NZ_JACHLN010000002.1"/>
</dbReference>
<keyword evidence="2" id="KW-1185">Reference proteome</keyword>
<reference evidence="1 2" key="1">
    <citation type="submission" date="2020-08" db="EMBL/GenBank/DDBJ databases">
        <title>Functional genomics of gut bacteria from endangered species of beetles.</title>
        <authorList>
            <person name="Carlos-Shanley C."/>
        </authorList>
    </citation>
    <scope>NUCLEOTIDE SEQUENCE [LARGE SCALE GENOMIC DNA]</scope>
    <source>
        <strain evidence="1 2">S00224</strain>
    </source>
</reference>
<gene>
    <name evidence="1" type="ORF">HNP52_001756</name>
</gene>
<dbReference type="Gene3D" id="3.30.70.2970">
    <property type="entry name" value="Protein of unknown function (DUF541), domain 2"/>
    <property type="match status" value="1"/>
</dbReference>
<dbReference type="Pfam" id="PF04402">
    <property type="entry name" value="SIMPL"/>
    <property type="match status" value="1"/>
</dbReference>
<dbReference type="InterPro" id="IPR052022">
    <property type="entry name" value="26kDa_periplasmic_antigen"/>
</dbReference>
<organism evidence="1 2">
    <name type="scientific">Sphingomonas kyeonggiensis</name>
    <dbReference type="NCBI Taxonomy" id="1268553"/>
    <lineage>
        <taxon>Bacteria</taxon>
        <taxon>Pseudomonadati</taxon>
        <taxon>Pseudomonadota</taxon>
        <taxon>Alphaproteobacteria</taxon>
        <taxon>Sphingomonadales</taxon>
        <taxon>Sphingomonadaceae</taxon>
        <taxon>Sphingomonas</taxon>
    </lineage>
</organism>
<dbReference type="Gene3D" id="3.30.110.170">
    <property type="entry name" value="Protein of unknown function (DUF541), domain 1"/>
    <property type="match status" value="1"/>
</dbReference>
<sequence length="252" mass="25612">MRSVMLGAGILLGLTIGQDAAAQDRDAETIQVLATGSVETPPEVATISYSLRGEGKLPDDASRALVAGKAAVEKALASVAGTKLRITTGTLTIREVRGKDCGDNRYDATARLSTGACAIEGYIAEMTVAARVSPVDKAGTLTGLAARAGGSDVGLQGFEILDARAARKRAMAAAVANGTAEAEAIAAASHVKLGRLIRAVDGDASVVRVDAIVSESIGGLPNAPAPEPVPIAITPKSVETSARLVLTFEVVR</sequence>
<comment type="caution">
    <text evidence="1">The sequence shown here is derived from an EMBL/GenBank/DDBJ whole genome shotgun (WGS) entry which is preliminary data.</text>
</comment>
<proteinExistence type="predicted"/>
<dbReference type="Proteomes" id="UP000575241">
    <property type="component" value="Unassembled WGS sequence"/>
</dbReference>
<dbReference type="EMBL" id="JACHLN010000002">
    <property type="protein sequence ID" value="MBB4838687.1"/>
    <property type="molecule type" value="Genomic_DNA"/>
</dbReference>
<dbReference type="GO" id="GO:0006974">
    <property type="term" value="P:DNA damage response"/>
    <property type="evidence" value="ECO:0007669"/>
    <property type="project" value="TreeGrafter"/>
</dbReference>
<dbReference type="PANTHER" id="PTHR34387:SF1">
    <property type="entry name" value="PERIPLASMIC IMMUNOGENIC PROTEIN"/>
    <property type="match status" value="1"/>
</dbReference>
<dbReference type="InterPro" id="IPR007497">
    <property type="entry name" value="SIMPL/DUF541"/>
</dbReference>